<proteinExistence type="predicted"/>
<keyword evidence="2" id="KW-1185">Reference proteome</keyword>
<evidence type="ECO:0000313" key="2">
    <source>
        <dbReference type="Proteomes" id="UP000218811"/>
    </source>
</evidence>
<protein>
    <submittedName>
        <fullName evidence="1">Uncharacterized protein</fullName>
    </submittedName>
</protein>
<dbReference type="EMBL" id="KB467876">
    <property type="protein sequence ID" value="PCH36240.1"/>
    <property type="molecule type" value="Genomic_DNA"/>
</dbReference>
<organism evidence="1 2">
    <name type="scientific">Wolfiporia cocos (strain MD-104)</name>
    <name type="common">Brown rot fungus</name>
    <dbReference type="NCBI Taxonomy" id="742152"/>
    <lineage>
        <taxon>Eukaryota</taxon>
        <taxon>Fungi</taxon>
        <taxon>Dikarya</taxon>
        <taxon>Basidiomycota</taxon>
        <taxon>Agaricomycotina</taxon>
        <taxon>Agaricomycetes</taxon>
        <taxon>Polyporales</taxon>
        <taxon>Phaeolaceae</taxon>
        <taxon>Wolfiporia</taxon>
    </lineage>
</organism>
<gene>
    <name evidence="1" type="ORF">WOLCODRAFT_28415</name>
</gene>
<name>A0A2H3J1V3_WOLCO</name>
<dbReference type="Proteomes" id="UP000218811">
    <property type="component" value="Unassembled WGS sequence"/>
</dbReference>
<evidence type="ECO:0000313" key="1">
    <source>
        <dbReference type="EMBL" id="PCH36240.1"/>
    </source>
</evidence>
<sequence length="83" mass="8811">MAGTYNIVTGTRTALPTPKIAWSSGPANFVNCSSNPMAADGRISWKGETSGSLSVRATVYWARGRANTSTKPLNYPAAIQIFC</sequence>
<dbReference type="AlphaFoldDB" id="A0A2H3J1V3"/>
<reference evidence="1 2" key="1">
    <citation type="journal article" date="2012" name="Science">
        <title>The Paleozoic origin of enzymatic lignin decomposition reconstructed from 31 fungal genomes.</title>
        <authorList>
            <person name="Floudas D."/>
            <person name="Binder M."/>
            <person name="Riley R."/>
            <person name="Barry K."/>
            <person name="Blanchette R.A."/>
            <person name="Henrissat B."/>
            <person name="Martinez A.T."/>
            <person name="Otillar R."/>
            <person name="Spatafora J.W."/>
            <person name="Yadav J.S."/>
            <person name="Aerts A."/>
            <person name="Benoit I."/>
            <person name="Boyd A."/>
            <person name="Carlson A."/>
            <person name="Copeland A."/>
            <person name="Coutinho P.M."/>
            <person name="de Vries R.P."/>
            <person name="Ferreira P."/>
            <person name="Findley K."/>
            <person name="Foster B."/>
            <person name="Gaskell J."/>
            <person name="Glotzer D."/>
            <person name="Gorecki P."/>
            <person name="Heitman J."/>
            <person name="Hesse C."/>
            <person name="Hori C."/>
            <person name="Igarashi K."/>
            <person name="Jurgens J.A."/>
            <person name="Kallen N."/>
            <person name="Kersten P."/>
            <person name="Kohler A."/>
            <person name="Kuees U."/>
            <person name="Kumar T.K.A."/>
            <person name="Kuo A."/>
            <person name="LaButti K."/>
            <person name="Larrondo L.F."/>
            <person name="Lindquist E."/>
            <person name="Ling A."/>
            <person name="Lombard V."/>
            <person name="Lucas S."/>
            <person name="Lundell T."/>
            <person name="Martin R."/>
            <person name="McLaughlin D.J."/>
            <person name="Morgenstern I."/>
            <person name="Morin E."/>
            <person name="Murat C."/>
            <person name="Nagy L.G."/>
            <person name="Nolan M."/>
            <person name="Ohm R.A."/>
            <person name="Patyshakuliyeva A."/>
            <person name="Rokas A."/>
            <person name="Ruiz-Duenas F.J."/>
            <person name="Sabat G."/>
            <person name="Salamov A."/>
            <person name="Samejima M."/>
            <person name="Schmutz J."/>
            <person name="Slot J.C."/>
            <person name="St John F."/>
            <person name="Stenlid J."/>
            <person name="Sun H."/>
            <person name="Sun S."/>
            <person name="Syed K."/>
            <person name="Tsang A."/>
            <person name="Wiebenga A."/>
            <person name="Young D."/>
            <person name="Pisabarro A."/>
            <person name="Eastwood D.C."/>
            <person name="Martin F."/>
            <person name="Cullen D."/>
            <person name="Grigoriev I.V."/>
            <person name="Hibbett D.S."/>
        </authorList>
    </citation>
    <scope>NUCLEOTIDE SEQUENCE [LARGE SCALE GENOMIC DNA]</scope>
    <source>
        <strain evidence="1 2">MD-104</strain>
    </source>
</reference>
<accession>A0A2H3J1V3</accession>